<gene>
    <name evidence="1" type="ORF">SO3561_10366</name>
</gene>
<keyword evidence="2" id="KW-1185">Reference proteome</keyword>
<dbReference type="AlphaFoldDB" id="A0A286PGW2"/>
<proteinExistence type="predicted"/>
<dbReference type="EMBL" id="BDQI01000065">
    <property type="protein sequence ID" value="GAX58791.1"/>
    <property type="molecule type" value="Genomic_DNA"/>
</dbReference>
<accession>A0A286PGW2</accession>
<sequence length="41" mass="4550">MLVCQRLEWLEDALTHSANPLHLGLVVGIDEKAAIGYADWT</sequence>
<dbReference type="Proteomes" id="UP000217446">
    <property type="component" value="Unassembled WGS sequence"/>
</dbReference>
<comment type="caution">
    <text evidence="1">The sequence shown here is derived from an EMBL/GenBank/DDBJ whole genome shotgun (WGS) entry which is preliminary data.</text>
</comment>
<evidence type="ECO:0000313" key="2">
    <source>
        <dbReference type="Proteomes" id="UP000217446"/>
    </source>
</evidence>
<reference evidence="2" key="1">
    <citation type="submission" date="2017-05" db="EMBL/GenBank/DDBJ databases">
        <title>Streptomyces olivochromogenes NBRC 3561 whole genome shotgun sequence.</title>
        <authorList>
            <person name="Dohra H."/>
            <person name="Kodani S."/>
        </authorList>
    </citation>
    <scope>NUCLEOTIDE SEQUENCE [LARGE SCALE GENOMIC DNA]</scope>
    <source>
        <strain evidence="2">NBRC 3561</strain>
    </source>
</reference>
<protein>
    <submittedName>
        <fullName evidence="1">Uncharacterized protein</fullName>
    </submittedName>
</protein>
<organism evidence="1 2">
    <name type="scientific">Streptomyces olivochromogenes</name>
    <dbReference type="NCBI Taxonomy" id="1963"/>
    <lineage>
        <taxon>Bacteria</taxon>
        <taxon>Bacillati</taxon>
        <taxon>Actinomycetota</taxon>
        <taxon>Actinomycetes</taxon>
        <taxon>Kitasatosporales</taxon>
        <taxon>Streptomycetaceae</taxon>
        <taxon>Streptomyces</taxon>
    </lineage>
</organism>
<evidence type="ECO:0000313" key="1">
    <source>
        <dbReference type="EMBL" id="GAX58791.1"/>
    </source>
</evidence>
<name>A0A286PGW2_STROL</name>